<proteinExistence type="predicted"/>
<gene>
    <name evidence="1" type="ORF">PLEI_3991</name>
</gene>
<accession>V5F471</accession>
<dbReference type="Proteomes" id="UP000030675">
    <property type="component" value="Unassembled WGS sequence"/>
</dbReference>
<sequence>MSEIAKEAIHHGWYMNEALLFVLYRDLDDYDDFDSFMEETILSDWDGFWDAVLKVEPSRVAILKEAKQCFELGCYAASIHVLFSQADGIFHDQFGKSLYKKQGERAKVEISGYITDFIARDSLETLVDHYKDASILRRMFNEVYTAMFSVTAADPMKNIAPSDLESELLIPNRHGVLHGMHRSYGSKTNALKVFALLLFVIYSIHGEKMLGLDT</sequence>
<reference evidence="2" key="1">
    <citation type="submission" date="2012-12" db="EMBL/GenBank/DDBJ databases">
        <title>Genome Sequence of Photobacterium leiognathi lrivu.4.1.</title>
        <authorList>
            <person name="Urbanczyk H."/>
            <person name="Ogura Y."/>
            <person name="Hayashi T."/>
            <person name="Dunlap P.V."/>
        </authorList>
    </citation>
    <scope>NUCLEOTIDE SEQUENCE [LARGE SCALE GENOMIC DNA]</scope>
    <source>
        <strain evidence="2">lrivu.4.1</strain>
    </source>
</reference>
<evidence type="ECO:0000313" key="2">
    <source>
        <dbReference type="Proteomes" id="UP000030675"/>
    </source>
</evidence>
<evidence type="ECO:0000313" key="1">
    <source>
        <dbReference type="EMBL" id="GAD32320.1"/>
    </source>
</evidence>
<organism evidence="1 2">
    <name type="scientific">Photobacterium leiognathi lrivu.4.1</name>
    <dbReference type="NCBI Taxonomy" id="1248232"/>
    <lineage>
        <taxon>Bacteria</taxon>
        <taxon>Pseudomonadati</taxon>
        <taxon>Pseudomonadota</taxon>
        <taxon>Gammaproteobacteria</taxon>
        <taxon>Vibrionales</taxon>
        <taxon>Vibrionaceae</taxon>
        <taxon>Photobacterium</taxon>
    </lineage>
</organism>
<dbReference type="AlphaFoldDB" id="V5F471"/>
<dbReference type="HOGENOM" id="CLU_1287884_0_0_6"/>
<protein>
    <submittedName>
        <fullName evidence="1">Uncharacterized protein</fullName>
    </submittedName>
</protein>
<name>V5F471_PHOLE</name>
<dbReference type="EMBL" id="DF196823">
    <property type="protein sequence ID" value="GAD32320.1"/>
    <property type="molecule type" value="Genomic_DNA"/>
</dbReference>